<proteinExistence type="predicted"/>
<dbReference type="NCBIfam" id="TIGR02532">
    <property type="entry name" value="IV_pilin_GFxxxE"/>
    <property type="match status" value="1"/>
</dbReference>
<evidence type="ECO:0000313" key="2">
    <source>
        <dbReference type="EMBL" id="MCC3143750.1"/>
    </source>
</evidence>
<gene>
    <name evidence="2" type="ORF">LJ207_00220</name>
</gene>
<name>A0AAW4WTA8_9FIRM</name>
<reference evidence="2 3" key="1">
    <citation type="submission" date="2021-10" db="EMBL/GenBank/DDBJ databases">
        <authorList>
            <person name="Grouzdev D.S."/>
            <person name="Pantiukh K.S."/>
            <person name="Krutkina M.S."/>
        </authorList>
    </citation>
    <scope>NUCLEOTIDE SEQUENCE [LARGE SCALE GENOMIC DNA]</scope>
    <source>
        <strain evidence="2 3">Z-7514</strain>
    </source>
</reference>
<dbReference type="Proteomes" id="UP001199296">
    <property type="component" value="Unassembled WGS sequence"/>
</dbReference>
<dbReference type="SUPFAM" id="SSF54523">
    <property type="entry name" value="Pili subunits"/>
    <property type="match status" value="1"/>
</dbReference>
<dbReference type="RefSeq" id="WP_229342922.1">
    <property type="nucleotide sequence ID" value="NZ_JAJFAT010000001.1"/>
</dbReference>
<dbReference type="EMBL" id="JAJFAT010000001">
    <property type="protein sequence ID" value="MCC3143750.1"/>
    <property type="molecule type" value="Genomic_DNA"/>
</dbReference>
<feature type="transmembrane region" description="Helical" evidence="1">
    <location>
        <begin position="6"/>
        <end position="29"/>
    </location>
</feature>
<accession>A0AAW4WTA8</accession>
<evidence type="ECO:0000256" key="1">
    <source>
        <dbReference type="SAM" id="Phobius"/>
    </source>
</evidence>
<dbReference type="InterPro" id="IPR045584">
    <property type="entry name" value="Pilin-like"/>
</dbReference>
<organism evidence="2 3">
    <name type="scientific">Halanaerobium polyolivorans</name>
    <dbReference type="NCBI Taxonomy" id="2886943"/>
    <lineage>
        <taxon>Bacteria</taxon>
        <taxon>Bacillati</taxon>
        <taxon>Bacillota</taxon>
        <taxon>Clostridia</taxon>
        <taxon>Halanaerobiales</taxon>
        <taxon>Halanaerobiaceae</taxon>
        <taxon>Halanaerobium</taxon>
    </lineage>
</organism>
<keyword evidence="1" id="KW-0812">Transmembrane</keyword>
<keyword evidence="3" id="KW-1185">Reference proteome</keyword>
<dbReference type="AlphaFoldDB" id="A0AAW4WTA8"/>
<dbReference type="Pfam" id="PF07963">
    <property type="entry name" value="N_methyl"/>
    <property type="match status" value="1"/>
</dbReference>
<protein>
    <submittedName>
        <fullName evidence="2">Prepilin-type N-terminal cleavage/methylation domain-containing protein</fullName>
    </submittedName>
</protein>
<keyword evidence="1" id="KW-0472">Membrane</keyword>
<dbReference type="InterPro" id="IPR012902">
    <property type="entry name" value="N_methyl_site"/>
</dbReference>
<comment type="caution">
    <text evidence="2">The sequence shown here is derived from an EMBL/GenBank/DDBJ whole genome shotgun (WGS) entry which is preliminary data.</text>
</comment>
<evidence type="ECO:0000313" key="3">
    <source>
        <dbReference type="Proteomes" id="UP001199296"/>
    </source>
</evidence>
<keyword evidence="1" id="KW-1133">Transmembrane helix</keyword>
<sequence>MKAEQGYTLLELMLVLLVVGILFSSSYLYRANTAQHHKLGELIDSLGVEFRWARNRAVIDNQSYIFRIYSSPNSGQNEIPYYFYTIEEGREVIKKKGSYPAHFLVYKTLDHQLITDQYYEWIRFSNTSAARGGTIAFSAPGSKIYSITVNQLGRVRIEK</sequence>